<sequence>MASPIHQRVRLHLLRRNPLRRMLMWNKRSKPNQNLSQNRKRRWW</sequence>
<protein>
    <submittedName>
        <fullName evidence="1">Uncharacterized protein</fullName>
    </submittedName>
</protein>
<evidence type="ECO:0000313" key="2">
    <source>
        <dbReference type="Proteomes" id="UP001497535"/>
    </source>
</evidence>
<dbReference type="Proteomes" id="UP001497535">
    <property type="component" value="Unassembled WGS sequence"/>
</dbReference>
<evidence type="ECO:0000313" key="1">
    <source>
        <dbReference type="EMBL" id="CAK5086483.1"/>
    </source>
</evidence>
<proteinExistence type="predicted"/>
<gene>
    <name evidence="1" type="ORF">MENTE1834_LOCUS33987</name>
</gene>
<comment type="caution">
    <text evidence="1">The sequence shown here is derived from an EMBL/GenBank/DDBJ whole genome shotgun (WGS) entry which is preliminary data.</text>
</comment>
<dbReference type="EMBL" id="CAVMJV010000060">
    <property type="protein sequence ID" value="CAK5086483.1"/>
    <property type="molecule type" value="Genomic_DNA"/>
</dbReference>
<organism evidence="1 2">
    <name type="scientific">Meloidogyne enterolobii</name>
    <name type="common">Root-knot nematode worm</name>
    <name type="synonym">Meloidogyne mayaguensis</name>
    <dbReference type="NCBI Taxonomy" id="390850"/>
    <lineage>
        <taxon>Eukaryota</taxon>
        <taxon>Metazoa</taxon>
        <taxon>Ecdysozoa</taxon>
        <taxon>Nematoda</taxon>
        <taxon>Chromadorea</taxon>
        <taxon>Rhabditida</taxon>
        <taxon>Tylenchina</taxon>
        <taxon>Tylenchomorpha</taxon>
        <taxon>Tylenchoidea</taxon>
        <taxon>Meloidogynidae</taxon>
        <taxon>Meloidogyninae</taxon>
        <taxon>Meloidogyne</taxon>
    </lineage>
</organism>
<accession>A0ACB1A8D7</accession>
<reference evidence="1" key="1">
    <citation type="submission" date="2023-11" db="EMBL/GenBank/DDBJ databases">
        <authorList>
            <person name="Poullet M."/>
        </authorList>
    </citation>
    <scope>NUCLEOTIDE SEQUENCE</scope>
    <source>
        <strain evidence="1">E1834</strain>
    </source>
</reference>
<keyword evidence="2" id="KW-1185">Reference proteome</keyword>
<name>A0ACB1A8D7_MELEN</name>